<dbReference type="Gene3D" id="3.40.350.10">
    <property type="entry name" value="Creatinase/prolidase N-terminal domain"/>
    <property type="match status" value="1"/>
</dbReference>
<keyword evidence="10" id="KW-0645">Protease</keyword>
<evidence type="ECO:0000256" key="2">
    <source>
        <dbReference type="ARBA" id="ARBA00001936"/>
    </source>
</evidence>
<dbReference type="AlphaFoldDB" id="A0A421NYP0"/>
<dbReference type="InterPro" id="IPR036005">
    <property type="entry name" value="Creatinase/aminopeptidase-like"/>
</dbReference>
<feature type="domain" description="Aminopeptidase P N-terminal" evidence="9">
    <location>
        <begin position="1"/>
        <end position="126"/>
    </location>
</feature>
<evidence type="ECO:0000256" key="1">
    <source>
        <dbReference type="ARBA" id="ARBA00001424"/>
    </source>
</evidence>
<name>A0A421NYP0_9MOLU</name>
<organism evidence="10 11">
    <name type="scientific">Candidatus Phytoplasma solani</name>
    <dbReference type="NCBI Taxonomy" id="69896"/>
    <lineage>
        <taxon>Bacteria</taxon>
        <taxon>Bacillati</taxon>
        <taxon>Mycoplasmatota</taxon>
        <taxon>Mollicutes</taxon>
        <taxon>Acholeplasmatales</taxon>
        <taxon>Acholeplasmataceae</taxon>
        <taxon>Candidatus Phytoplasma</taxon>
        <taxon>16SrXII (Stolbur group)</taxon>
    </lineage>
</organism>
<dbReference type="InterPro" id="IPR052433">
    <property type="entry name" value="X-Pro_dipept-like"/>
</dbReference>
<keyword evidence="10" id="KW-0031">Aminopeptidase</keyword>
<dbReference type="PROSITE" id="PS00491">
    <property type="entry name" value="PROLINE_PEPTIDASE"/>
    <property type="match status" value="1"/>
</dbReference>
<gene>
    <name evidence="10" type="primary">pepP</name>
    <name evidence="10" type="ORF">PSSA1_v1c0140</name>
</gene>
<dbReference type="RefSeq" id="WP_023161555.1">
    <property type="nucleotide sequence ID" value="NC_022588.1"/>
</dbReference>
<dbReference type="PANTHER" id="PTHR43226">
    <property type="entry name" value="XAA-PRO AMINOPEPTIDASE 3"/>
    <property type="match status" value="1"/>
</dbReference>
<accession>A0A421NYP0</accession>
<evidence type="ECO:0000313" key="11">
    <source>
        <dbReference type="Proteomes" id="UP000283896"/>
    </source>
</evidence>
<dbReference type="EMBL" id="MPBG01000001">
    <property type="protein sequence ID" value="RMI89135.1"/>
    <property type="molecule type" value="Genomic_DNA"/>
</dbReference>
<comment type="cofactor">
    <cofactor evidence="2">
        <name>Mn(2+)</name>
        <dbReference type="ChEBI" id="CHEBI:29035"/>
    </cofactor>
</comment>
<protein>
    <recommendedName>
        <fullName evidence="4">Xaa-Pro aminopeptidase</fullName>
        <ecNumber evidence="4">3.4.11.9</ecNumber>
    </recommendedName>
</protein>
<keyword evidence="7" id="KW-0464">Manganese</keyword>
<evidence type="ECO:0000259" key="9">
    <source>
        <dbReference type="SMART" id="SM01011"/>
    </source>
</evidence>
<proteinExistence type="inferred from homology"/>
<dbReference type="SUPFAM" id="SSF55920">
    <property type="entry name" value="Creatinase/aminopeptidase"/>
    <property type="match status" value="1"/>
</dbReference>
<dbReference type="Pfam" id="PF00557">
    <property type="entry name" value="Peptidase_M24"/>
    <property type="match status" value="1"/>
</dbReference>
<comment type="similarity">
    <text evidence="3 8">Belongs to the peptidase M24B family.</text>
</comment>
<dbReference type="Pfam" id="PF05195">
    <property type="entry name" value="AMP_N"/>
    <property type="match status" value="1"/>
</dbReference>
<dbReference type="InterPro" id="IPR000994">
    <property type="entry name" value="Pept_M24"/>
</dbReference>
<dbReference type="GO" id="GO:0030145">
    <property type="term" value="F:manganese ion binding"/>
    <property type="evidence" value="ECO:0007669"/>
    <property type="project" value="InterPro"/>
</dbReference>
<reference evidence="11" key="1">
    <citation type="submission" date="2016-11" db="EMBL/GenBank/DDBJ databases">
        <title>Genome sequence of Candidatus Phytoplasma solani strain SA-1.</title>
        <authorList>
            <person name="Haryono M."/>
            <person name="Samarzija I."/>
            <person name="Seruga Music M."/>
            <person name="Hogenhout S."/>
            <person name="Kuo C.-H."/>
        </authorList>
    </citation>
    <scope>NUCLEOTIDE SEQUENCE [LARGE SCALE GENOMIC DNA]</scope>
    <source>
        <strain evidence="11">SA-1</strain>
    </source>
</reference>
<dbReference type="OrthoDB" id="9806388at2"/>
<dbReference type="Proteomes" id="UP000283896">
    <property type="component" value="Unassembled WGS sequence"/>
</dbReference>
<comment type="catalytic activity">
    <reaction evidence="1">
        <text>Release of any N-terminal amino acid, including proline, that is linked to proline, even from a dipeptide or tripeptide.</text>
        <dbReference type="EC" id="3.4.11.9"/>
    </reaction>
</comment>
<dbReference type="SUPFAM" id="SSF53092">
    <property type="entry name" value="Creatinase/prolidase N-terminal domain"/>
    <property type="match status" value="1"/>
</dbReference>
<evidence type="ECO:0000313" key="10">
    <source>
        <dbReference type="EMBL" id="RMI89135.1"/>
    </source>
</evidence>
<dbReference type="KEGG" id="psol:S284_04330"/>
<evidence type="ECO:0000256" key="6">
    <source>
        <dbReference type="ARBA" id="ARBA00022801"/>
    </source>
</evidence>
<comment type="caution">
    <text evidence="10">The sequence shown here is derived from an EMBL/GenBank/DDBJ whole genome shotgun (WGS) entry which is preliminary data.</text>
</comment>
<dbReference type="PANTHER" id="PTHR43226:SF4">
    <property type="entry name" value="XAA-PRO AMINOPEPTIDASE 3"/>
    <property type="match status" value="1"/>
</dbReference>
<evidence type="ECO:0000256" key="3">
    <source>
        <dbReference type="ARBA" id="ARBA00008766"/>
    </source>
</evidence>
<dbReference type="InterPro" id="IPR029149">
    <property type="entry name" value="Creatin/AminoP/Spt16_N"/>
</dbReference>
<dbReference type="GO" id="GO:0005829">
    <property type="term" value="C:cytosol"/>
    <property type="evidence" value="ECO:0007669"/>
    <property type="project" value="TreeGrafter"/>
</dbReference>
<dbReference type="EC" id="3.4.11.9" evidence="4"/>
<dbReference type="Gene3D" id="3.90.230.10">
    <property type="entry name" value="Creatinase/methionine aminopeptidase superfamily"/>
    <property type="match status" value="1"/>
</dbReference>
<dbReference type="InterPro" id="IPR007865">
    <property type="entry name" value="Aminopep_P_N"/>
</dbReference>
<dbReference type="GO" id="GO:0006508">
    <property type="term" value="P:proteolysis"/>
    <property type="evidence" value="ECO:0007669"/>
    <property type="project" value="TreeGrafter"/>
</dbReference>
<sequence length="416" mass="47568">MFEQNRKNFIDKMKPNTVALFYSGKTIIKSADQTFPFEVNRNFYYLTGINQPNVILLLTKNAHHCQTFLFLEESDPQKVLWDGDLLSFSAASQMAKIALTNVKKIQFFHSFLFQMINPLRNSANFDIDGFYFDLSRQNQAQQANSWALTFCQKLLSSYPFLKIYNSSLFFMSLRQAKSVYEVNNIKKAISINCQALHKVITSLKPLMYENQITAIFHGFLEANQTKPSFDSITASGKNALILHYNRNNSQLMPNELLLIDAGVTYNHYSSDITRCYPISGVFTTLQKQIYNLVLKANKEIIAWVKPEHTFTQLNHYGKTILAKGLKELGLLEDVANIDQYCYHGLGHHLGLDIHDVCNYSDIIGENSVITVEPGLYFKQFNIGIRIEDNLLITKDGAINLSHQIPKEITEIQALMK</sequence>
<dbReference type="InterPro" id="IPR001131">
    <property type="entry name" value="Peptidase_M24B_aminopep-P_CS"/>
</dbReference>
<evidence type="ECO:0000256" key="7">
    <source>
        <dbReference type="ARBA" id="ARBA00023211"/>
    </source>
</evidence>
<dbReference type="STRING" id="69896.S284_04330"/>
<evidence type="ECO:0000256" key="4">
    <source>
        <dbReference type="ARBA" id="ARBA00012574"/>
    </source>
</evidence>
<evidence type="ECO:0000256" key="5">
    <source>
        <dbReference type="ARBA" id="ARBA00022723"/>
    </source>
</evidence>
<keyword evidence="5 8" id="KW-0479">Metal-binding</keyword>
<dbReference type="SMART" id="SM01011">
    <property type="entry name" value="AMP_N"/>
    <property type="match status" value="1"/>
</dbReference>
<keyword evidence="6" id="KW-0378">Hydrolase</keyword>
<dbReference type="GO" id="GO:0070006">
    <property type="term" value="F:metalloaminopeptidase activity"/>
    <property type="evidence" value="ECO:0007669"/>
    <property type="project" value="InterPro"/>
</dbReference>
<evidence type="ECO:0000256" key="8">
    <source>
        <dbReference type="RuleBase" id="RU000590"/>
    </source>
</evidence>
<keyword evidence="11" id="KW-1185">Reference proteome</keyword>